<name>A0EEQ8_PARTE</name>
<keyword evidence="2" id="KW-1185">Reference proteome</keyword>
<proteinExistence type="predicted"/>
<sequence length="235" mass="26267">MSQHVQASVQYSFPKAQRFRRLHTPCSTDYYEPNYFRSTRASGFGYGNKFDFTKVQFYTESYYDPASSFSNTKGASFGLSRNMVKNRSYLQNNDVPGPGSYLQSPQKSIGYSIGQRVGVCPHTTEMPGPGAYDPNIYKNRSISINKGPDRFSTESTFMPGPGEYNAQLIQTQPKCRFGSAKRKCFIDDAVRAAKKSGGIILFYATILVPGPGNYTSITQFVQLDKQKSRPSTAKH</sequence>
<dbReference type="Proteomes" id="UP000000600">
    <property type="component" value="Unassembled WGS sequence"/>
</dbReference>
<dbReference type="KEGG" id="ptm:GSPATT00026121001"/>
<protein>
    <submittedName>
        <fullName evidence="1">Uncharacterized protein</fullName>
    </submittedName>
</protein>
<reference evidence="1 2" key="1">
    <citation type="journal article" date="2006" name="Nature">
        <title>Global trends of whole-genome duplications revealed by the ciliate Paramecium tetraurelia.</title>
        <authorList>
            <consortium name="Genoscope"/>
            <person name="Aury J.-M."/>
            <person name="Jaillon O."/>
            <person name="Duret L."/>
            <person name="Noel B."/>
            <person name="Jubin C."/>
            <person name="Porcel B.M."/>
            <person name="Segurens B."/>
            <person name="Daubin V."/>
            <person name="Anthouard V."/>
            <person name="Aiach N."/>
            <person name="Arnaiz O."/>
            <person name="Billaut A."/>
            <person name="Beisson J."/>
            <person name="Blanc I."/>
            <person name="Bouhouche K."/>
            <person name="Camara F."/>
            <person name="Duharcourt S."/>
            <person name="Guigo R."/>
            <person name="Gogendeau D."/>
            <person name="Katinka M."/>
            <person name="Keller A.-M."/>
            <person name="Kissmehl R."/>
            <person name="Klotz C."/>
            <person name="Koll F."/>
            <person name="Le Moue A."/>
            <person name="Lepere C."/>
            <person name="Malinsky S."/>
            <person name="Nowacki M."/>
            <person name="Nowak J.K."/>
            <person name="Plattner H."/>
            <person name="Poulain J."/>
            <person name="Ruiz F."/>
            <person name="Serrano V."/>
            <person name="Zagulski M."/>
            <person name="Dessen P."/>
            <person name="Betermier M."/>
            <person name="Weissenbach J."/>
            <person name="Scarpelli C."/>
            <person name="Schachter V."/>
            <person name="Sperling L."/>
            <person name="Meyer E."/>
            <person name="Cohen J."/>
            <person name="Wincker P."/>
        </authorList>
    </citation>
    <scope>NUCLEOTIDE SEQUENCE [LARGE SCALE GENOMIC DNA]</scope>
    <source>
        <strain evidence="1 2">Stock d4-2</strain>
    </source>
</reference>
<dbReference type="GeneID" id="5046957"/>
<accession>A0EEQ8</accession>
<dbReference type="HOGENOM" id="CLU_1231934_0_0_1"/>
<dbReference type="InParanoid" id="A0EEQ8"/>
<evidence type="ECO:0000313" key="2">
    <source>
        <dbReference type="Proteomes" id="UP000000600"/>
    </source>
</evidence>
<dbReference type="Pfam" id="PF07004">
    <property type="entry name" value="SHIPPO-rpt"/>
    <property type="match status" value="2"/>
</dbReference>
<dbReference type="AlphaFoldDB" id="A0EEQ8"/>
<dbReference type="EMBL" id="CT868674">
    <property type="protein sequence ID" value="CAK93799.1"/>
    <property type="molecule type" value="Genomic_DNA"/>
</dbReference>
<gene>
    <name evidence="1" type="ORF">GSPATT00026121001</name>
</gene>
<evidence type="ECO:0000313" key="1">
    <source>
        <dbReference type="EMBL" id="CAK93799.1"/>
    </source>
</evidence>
<dbReference type="OMA" id="MVKNRSY"/>
<dbReference type="RefSeq" id="XP_001461172.1">
    <property type="nucleotide sequence ID" value="XM_001461135.1"/>
</dbReference>
<organism evidence="1 2">
    <name type="scientific">Paramecium tetraurelia</name>
    <dbReference type="NCBI Taxonomy" id="5888"/>
    <lineage>
        <taxon>Eukaryota</taxon>
        <taxon>Sar</taxon>
        <taxon>Alveolata</taxon>
        <taxon>Ciliophora</taxon>
        <taxon>Intramacronucleata</taxon>
        <taxon>Oligohymenophorea</taxon>
        <taxon>Peniculida</taxon>
        <taxon>Parameciidae</taxon>
        <taxon>Paramecium</taxon>
    </lineage>
</organism>
<dbReference type="OrthoDB" id="284287at2759"/>
<dbReference type="InterPro" id="IPR010736">
    <property type="entry name" value="SHIPPO-rpt"/>
</dbReference>